<dbReference type="PANTHER" id="PTHR46018:SF2">
    <property type="entry name" value="ZINC PHOSPHODIESTERASE ELAC PROTEIN 1"/>
    <property type="match status" value="1"/>
</dbReference>
<name>A0A9D2UJR0_9BACT</name>
<dbReference type="GO" id="GO:0042781">
    <property type="term" value="F:3'-tRNA processing endoribonuclease activity"/>
    <property type="evidence" value="ECO:0007669"/>
    <property type="project" value="TreeGrafter"/>
</dbReference>
<gene>
    <name evidence="2" type="ORF">IAA93_08115</name>
</gene>
<dbReference type="InterPro" id="IPR001279">
    <property type="entry name" value="Metallo-B-lactamas"/>
</dbReference>
<proteinExistence type="predicted"/>
<dbReference type="Proteomes" id="UP000787625">
    <property type="component" value="Unassembled WGS sequence"/>
</dbReference>
<reference evidence="2" key="2">
    <citation type="submission" date="2021-04" db="EMBL/GenBank/DDBJ databases">
        <authorList>
            <person name="Gilroy R."/>
        </authorList>
    </citation>
    <scope>NUCLEOTIDE SEQUENCE</scope>
    <source>
        <strain evidence="2">MalCec1-1739</strain>
    </source>
</reference>
<dbReference type="Pfam" id="PF23023">
    <property type="entry name" value="Anti-Pycsar_Apyc1"/>
    <property type="match status" value="1"/>
</dbReference>
<dbReference type="InterPro" id="IPR036866">
    <property type="entry name" value="RibonucZ/Hydroxyglut_hydro"/>
</dbReference>
<evidence type="ECO:0000313" key="2">
    <source>
        <dbReference type="EMBL" id="HJD53670.1"/>
    </source>
</evidence>
<dbReference type="PANTHER" id="PTHR46018">
    <property type="entry name" value="ZINC PHOSPHODIESTERASE ELAC PROTEIN 1"/>
    <property type="match status" value="1"/>
</dbReference>
<organism evidence="2 3">
    <name type="scientific">Candidatus Avibacteroides avistercoris</name>
    <dbReference type="NCBI Taxonomy" id="2840690"/>
    <lineage>
        <taxon>Bacteria</taxon>
        <taxon>Pseudomonadati</taxon>
        <taxon>Bacteroidota</taxon>
        <taxon>Bacteroidia</taxon>
        <taxon>Bacteroidales</taxon>
        <taxon>Bacteroidaceae</taxon>
        <taxon>Bacteroidaceae incertae sedis</taxon>
        <taxon>Candidatus Avibacteroides</taxon>
    </lineage>
</organism>
<evidence type="ECO:0000313" key="3">
    <source>
        <dbReference type="Proteomes" id="UP000787625"/>
    </source>
</evidence>
<protein>
    <submittedName>
        <fullName evidence="2">MBL fold metallo-hydrolase</fullName>
    </submittedName>
</protein>
<reference evidence="2" key="1">
    <citation type="journal article" date="2021" name="PeerJ">
        <title>Extensive microbial diversity within the chicken gut microbiome revealed by metagenomics and culture.</title>
        <authorList>
            <person name="Gilroy R."/>
            <person name="Ravi A."/>
            <person name="Getino M."/>
            <person name="Pursley I."/>
            <person name="Horton D.L."/>
            <person name="Alikhan N.F."/>
            <person name="Baker D."/>
            <person name="Gharbi K."/>
            <person name="Hall N."/>
            <person name="Watson M."/>
            <person name="Adriaenssens E.M."/>
            <person name="Foster-Nyarko E."/>
            <person name="Jarju S."/>
            <person name="Secka A."/>
            <person name="Antonio M."/>
            <person name="Oren A."/>
            <person name="Chaudhuri R.R."/>
            <person name="La Ragione R."/>
            <person name="Hildebrand F."/>
            <person name="Pallen M.J."/>
        </authorList>
    </citation>
    <scope>NUCLEOTIDE SEQUENCE</scope>
    <source>
        <strain evidence="2">MalCec1-1739</strain>
    </source>
</reference>
<accession>A0A9D2UJR0</accession>
<sequence>MTRQIIMLGTGSAFVTRCYNTCFVIEDNGTRLLVDAGGGNGILSQMERAGIAAGTLHDMFVTHCHTDHILGAVWVVRKVVQLAKNGVCTAPFTIHGHHKAIETVKALCRLTLAPKDLDIAARQVIMHEVGHGEAWSIGTIGMEAFDIHSTKEMQYGFRATLGDGCRVTCLGDEPFNTANRPYAEGSDWLMHEAFCLYADRDRFKPYEKHHSTALDAGRDASLLGVGNLLLYHTEDRTLETRKAAYSREAAQTFDGNIVVPDDLEAVVLHKL</sequence>
<comment type="caution">
    <text evidence="2">The sequence shown here is derived from an EMBL/GenBank/DDBJ whole genome shotgun (WGS) entry which is preliminary data.</text>
</comment>
<dbReference type="SUPFAM" id="SSF56281">
    <property type="entry name" value="Metallo-hydrolase/oxidoreductase"/>
    <property type="match status" value="1"/>
</dbReference>
<dbReference type="EMBL" id="DWUP01000192">
    <property type="protein sequence ID" value="HJD53670.1"/>
    <property type="molecule type" value="Genomic_DNA"/>
</dbReference>
<dbReference type="Gene3D" id="3.60.15.10">
    <property type="entry name" value="Ribonuclease Z/Hydroxyacylglutathione hydrolase-like"/>
    <property type="match status" value="1"/>
</dbReference>
<dbReference type="SMART" id="SM00849">
    <property type="entry name" value="Lactamase_B"/>
    <property type="match status" value="1"/>
</dbReference>
<dbReference type="AlphaFoldDB" id="A0A9D2UJR0"/>
<evidence type="ECO:0000259" key="1">
    <source>
        <dbReference type="SMART" id="SM00849"/>
    </source>
</evidence>
<feature type="domain" description="Metallo-beta-lactamase" evidence="1">
    <location>
        <begin position="19"/>
        <end position="209"/>
    </location>
</feature>